<sequence length="139" mass="16283">MQKNVMHRVWQICLGDAFQHDENGNQCDQCHKLYVEMLNVYGELPLKEIKNYKLVFFHQLNFFKHFAKAPDQGVRYLKEQSVTLVKTLYGQQTNYCTRTCQALCKEKLNATGRFAISKTQIVVLRIMLHAMHIISVMTK</sequence>
<dbReference type="AlphaFoldDB" id="A0A1A9VME3"/>
<dbReference type="Proteomes" id="UP000078200">
    <property type="component" value="Unassembled WGS sequence"/>
</dbReference>
<evidence type="ECO:0000313" key="1">
    <source>
        <dbReference type="EnsemblMetazoa" id="GAUT041592-PA"/>
    </source>
</evidence>
<proteinExistence type="predicted"/>
<protein>
    <submittedName>
        <fullName evidence="1">Uncharacterized protein</fullName>
    </submittedName>
</protein>
<dbReference type="EnsemblMetazoa" id="GAUT041592-RA">
    <property type="protein sequence ID" value="GAUT041592-PA"/>
    <property type="gene ID" value="GAUT041592"/>
</dbReference>
<reference evidence="1" key="1">
    <citation type="submission" date="2020-05" db="UniProtKB">
        <authorList>
            <consortium name="EnsemblMetazoa"/>
        </authorList>
    </citation>
    <scope>IDENTIFICATION</scope>
    <source>
        <strain evidence="1">TTRI</strain>
    </source>
</reference>
<evidence type="ECO:0000313" key="2">
    <source>
        <dbReference type="Proteomes" id="UP000078200"/>
    </source>
</evidence>
<accession>A0A1A9VME3</accession>
<keyword evidence="2" id="KW-1185">Reference proteome</keyword>
<organism evidence="1 2">
    <name type="scientific">Glossina austeni</name>
    <name type="common">Savannah tsetse fly</name>
    <dbReference type="NCBI Taxonomy" id="7395"/>
    <lineage>
        <taxon>Eukaryota</taxon>
        <taxon>Metazoa</taxon>
        <taxon>Ecdysozoa</taxon>
        <taxon>Arthropoda</taxon>
        <taxon>Hexapoda</taxon>
        <taxon>Insecta</taxon>
        <taxon>Pterygota</taxon>
        <taxon>Neoptera</taxon>
        <taxon>Endopterygota</taxon>
        <taxon>Diptera</taxon>
        <taxon>Brachycera</taxon>
        <taxon>Muscomorpha</taxon>
        <taxon>Hippoboscoidea</taxon>
        <taxon>Glossinidae</taxon>
        <taxon>Glossina</taxon>
    </lineage>
</organism>
<dbReference type="VEuPathDB" id="VectorBase:GAUT041592"/>
<name>A0A1A9VME3_GLOAU</name>